<proteinExistence type="predicted"/>
<protein>
    <recommendedName>
        <fullName evidence="1">F-box domain-containing protein</fullName>
    </recommendedName>
</protein>
<dbReference type="InterPro" id="IPR001810">
    <property type="entry name" value="F-box_dom"/>
</dbReference>
<sequence length="422" mass="48081">MEDRPLPEDVVATVLRRLPPRDLAVSRRVCKAWRAVVDESRTLRPDLLPLALGGIFISLLREPAPPVLFSPPSMGPHKIAGKLQSFVKMDGGWDLPTIIGSCNGLLFLNDQVANPATRQWAPVPLCPVGWDVYNHKGEVYFVFDPFVSPHYQVLFVQDPYDLLEEESEWPASTYAMWIYSSGTGRWEEKPFVREGGPAGTVAEERSARVHDYLHSVYWREALYVHCNNDFIMLITISDLKYEVIKLPAGVSSSVDLDLHLVKSKNGVYFASVVGQCQLRVWFLNELCEWVLKYDINLQAVPAHFSRDHDRPVDKPWILHYGKYNNREATAEGVSDWDSDNDNVIQIDDTEGKCDLSQFICIFGFHPYKEVAILYLPNNDRVVACHLDSLKIQDLGQLRWGFRSLIESTKPDLLGSETWNEMM</sequence>
<dbReference type="PANTHER" id="PTHR34591:SF58">
    <property type="entry name" value="F-BOX DOMAIN-CONTAINING PROTEIN"/>
    <property type="match status" value="1"/>
</dbReference>
<reference evidence="2 3" key="1">
    <citation type="journal article" date="2019" name="Sci. Rep.">
        <title>A high-quality genome of Eragrostis curvula grass provides insights into Poaceae evolution and supports new strategies to enhance forage quality.</title>
        <authorList>
            <person name="Carballo J."/>
            <person name="Santos B.A.C.M."/>
            <person name="Zappacosta D."/>
            <person name="Garbus I."/>
            <person name="Selva J.P."/>
            <person name="Gallo C.A."/>
            <person name="Diaz A."/>
            <person name="Albertini E."/>
            <person name="Caccamo M."/>
            <person name="Echenique V."/>
        </authorList>
    </citation>
    <scope>NUCLEOTIDE SEQUENCE [LARGE SCALE GENOMIC DNA]</scope>
    <source>
        <strain evidence="3">cv. Victoria</strain>
        <tissue evidence="2">Leaf</tissue>
    </source>
</reference>
<comment type="caution">
    <text evidence="2">The sequence shown here is derived from an EMBL/GenBank/DDBJ whole genome shotgun (WGS) entry which is preliminary data.</text>
</comment>
<gene>
    <name evidence="2" type="ORF">EJB05_40741</name>
</gene>
<evidence type="ECO:0000313" key="3">
    <source>
        <dbReference type="Proteomes" id="UP000324897"/>
    </source>
</evidence>
<dbReference type="PROSITE" id="PS50181">
    <property type="entry name" value="FBOX"/>
    <property type="match status" value="1"/>
</dbReference>
<dbReference type="Pfam" id="PF24750">
    <property type="entry name" value="b-prop_At3g26010-like"/>
    <property type="match status" value="1"/>
</dbReference>
<dbReference type="Proteomes" id="UP000324897">
    <property type="component" value="Unassembled WGS sequence"/>
</dbReference>
<dbReference type="Gene3D" id="1.20.1280.50">
    <property type="match status" value="1"/>
</dbReference>
<dbReference type="PANTHER" id="PTHR34591">
    <property type="entry name" value="OS03G0653100 PROTEIN-RELATED"/>
    <property type="match status" value="1"/>
</dbReference>
<feature type="non-terminal residue" evidence="2">
    <location>
        <position position="1"/>
    </location>
</feature>
<dbReference type="OrthoDB" id="694746at2759"/>
<dbReference type="SMART" id="SM00256">
    <property type="entry name" value="FBOX"/>
    <property type="match status" value="1"/>
</dbReference>
<dbReference type="EMBL" id="RWGY01000035">
    <property type="protein sequence ID" value="TVU13206.1"/>
    <property type="molecule type" value="Genomic_DNA"/>
</dbReference>
<name>A0A5J9TP80_9POAL</name>
<dbReference type="Pfam" id="PF00646">
    <property type="entry name" value="F-box"/>
    <property type="match status" value="1"/>
</dbReference>
<accession>A0A5J9TP80</accession>
<keyword evidence="3" id="KW-1185">Reference proteome</keyword>
<dbReference type="InterPro" id="IPR056592">
    <property type="entry name" value="Beta-prop_At3g26010-like"/>
</dbReference>
<dbReference type="SUPFAM" id="SSF81383">
    <property type="entry name" value="F-box domain"/>
    <property type="match status" value="1"/>
</dbReference>
<organism evidence="2 3">
    <name type="scientific">Eragrostis curvula</name>
    <name type="common">weeping love grass</name>
    <dbReference type="NCBI Taxonomy" id="38414"/>
    <lineage>
        <taxon>Eukaryota</taxon>
        <taxon>Viridiplantae</taxon>
        <taxon>Streptophyta</taxon>
        <taxon>Embryophyta</taxon>
        <taxon>Tracheophyta</taxon>
        <taxon>Spermatophyta</taxon>
        <taxon>Magnoliopsida</taxon>
        <taxon>Liliopsida</taxon>
        <taxon>Poales</taxon>
        <taxon>Poaceae</taxon>
        <taxon>PACMAD clade</taxon>
        <taxon>Chloridoideae</taxon>
        <taxon>Eragrostideae</taxon>
        <taxon>Eragrostidinae</taxon>
        <taxon>Eragrostis</taxon>
    </lineage>
</organism>
<feature type="domain" description="F-box" evidence="1">
    <location>
        <begin position="1"/>
        <end position="46"/>
    </location>
</feature>
<evidence type="ECO:0000313" key="2">
    <source>
        <dbReference type="EMBL" id="TVU13206.1"/>
    </source>
</evidence>
<dbReference type="AlphaFoldDB" id="A0A5J9TP80"/>
<dbReference type="Gramene" id="TVU13206">
    <property type="protein sequence ID" value="TVU13206"/>
    <property type="gene ID" value="EJB05_40741"/>
</dbReference>
<dbReference type="InterPro" id="IPR036047">
    <property type="entry name" value="F-box-like_dom_sf"/>
</dbReference>
<evidence type="ECO:0000259" key="1">
    <source>
        <dbReference type="PROSITE" id="PS50181"/>
    </source>
</evidence>